<dbReference type="AlphaFoldDB" id="A0A7Z7B7Y1"/>
<comment type="subcellular location">
    <subcellularLocation>
        <location evidence="1">Membrane</location>
        <topology evidence="1">Multi-pass membrane protein</topology>
    </subcellularLocation>
</comment>
<evidence type="ECO:0000256" key="4">
    <source>
        <dbReference type="ARBA" id="ARBA00022989"/>
    </source>
</evidence>
<dbReference type="SUPFAM" id="SSF103473">
    <property type="entry name" value="MFS general substrate transporter"/>
    <property type="match status" value="1"/>
</dbReference>
<dbReference type="CDD" id="cd17319">
    <property type="entry name" value="MFS_ExuT_GudP_like"/>
    <property type="match status" value="1"/>
</dbReference>
<accession>A0A7Z7B7Y1</accession>
<dbReference type="EMBL" id="FNDI01000009">
    <property type="protein sequence ID" value="SDH91129.1"/>
    <property type="molecule type" value="Genomic_DNA"/>
</dbReference>
<dbReference type="InterPro" id="IPR036259">
    <property type="entry name" value="MFS_trans_sf"/>
</dbReference>
<dbReference type="Pfam" id="PF07690">
    <property type="entry name" value="MFS_1"/>
    <property type="match status" value="1"/>
</dbReference>
<feature type="transmembrane region" description="Helical" evidence="6">
    <location>
        <begin position="194"/>
        <end position="216"/>
    </location>
</feature>
<name>A0A7Z7B7Y1_9BURK</name>
<dbReference type="PROSITE" id="PS50850">
    <property type="entry name" value="MFS"/>
    <property type="match status" value="1"/>
</dbReference>
<dbReference type="Gene3D" id="1.20.1250.20">
    <property type="entry name" value="MFS general substrate transporter like domains"/>
    <property type="match status" value="2"/>
</dbReference>
<feature type="transmembrane region" description="Helical" evidence="6">
    <location>
        <begin position="125"/>
        <end position="147"/>
    </location>
</feature>
<gene>
    <name evidence="8" type="ORF">SAMN04487926_109222</name>
</gene>
<dbReference type="PANTHER" id="PTHR43791">
    <property type="entry name" value="PERMEASE-RELATED"/>
    <property type="match status" value="1"/>
</dbReference>
<reference evidence="8" key="1">
    <citation type="submission" date="2016-10" db="EMBL/GenBank/DDBJ databases">
        <authorList>
            <person name="Varghese N."/>
            <person name="Submissions S."/>
        </authorList>
    </citation>
    <scope>NUCLEOTIDE SEQUENCE [LARGE SCALE GENOMIC DNA]</scope>
    <source>
        <strain evidence="8">YR281</strain>
    </source>
</reference>
<dbReference type="GO" id="GO:0016020">
    <property type="term" value="C:membrane"/>
    <property type="evidence" value="ECO:0007669"/>
    <property type="project" value="UniProtKB-SubCell"/>
</dbReference>
<feature type="transmembrane region" description="Helical" evidence="6">
    <location>
        <begin position="350"/>
        <end position="370"/>
    </location>
</feature>
<proteinExistence type="predicted"/>
<evidence type="ECO:0000256" key="5">
    <source>
        <dbReference type="ARBA" id="ARBA00023136"/>
    </source>
</evidence>
<feature type="transmembrane region" description="Helical" evidence="6">
    <location>
        <begin position="326"/>
        <end position="344"/>
    </location>
</feature>
<dbReference type="PANTHER" id="PTHR43791:SF36">
    <property type="entry name" value="TRANSPORTER, PUTATIVE (AFU_ORTHOLOGUE AFUA_6G08340)-RELATED"/>
    <property type="match status" value="1"/>
</dbReference>
<feature type="transmembrane region" description="Helical" evidence="6">
    <location>
        <begin position="101"/>
        <end position="119"/>
    </location>
</feature>
<feature type="transmembrane region" description="Helical" evidence="6">
    <location>
        <begin position="260"/>
        <end position="282"/>
    </location>
</feature>
<dbReference type="Proteomes" id="UP000198900">
    <property type="component" value="Unassembled WGS sequence"/>
</dbReference>
<evidence type="ECO:0000259" key="7">
    <source>
        <dbReference type="PROSITE" id="PS50850"/>
    </source>
</evidence>
<dbReference type="RefSeq" id="WP_091779724.1">
    <property type="nucleotide sequence ID" value="NZ_FNDI01000009.1"/>
</dbReference>
<keyword evidence="4 6" id="KW-1133">Transmembrane helix</keyword>
<evidence type="ECO:0000256" key="2">
    <source>
        <dbReference type="ARBA" id="ARBA00022448"/>
    </source>
</evidence>
<organism evidence="8 9">
    <name type="scientific">Paraburkholderia steynii</name>
    <dbReference type="NCBI Taxonomy" id="1245441"/>
    <lineage>
        <taxon>Bacteria</taxon>
        <taxon>Pseudomonadati</taxon>
        <taxon>Pseudomonadota</taxon>
        <taxon>Betaproteobacteria</taxon>
        <taxon>Burkholderiales</taxon>
        <taxon>Burkholderiaceae</taxon>
        <taxon>Paraburkholderia</taxon>
    </lineage>
</organism>
<feature type="transmembrane region" description="Helical" evidence="6">
    <location>
        <begin position="416"/>
        <end position="437"/>
    </location>
</feature>
<feature type="transmembrane region" description="Helical" evidence="6">
    <location>
        <begin position="159"/>
        <end position="182"/>
    </location>
</feature>
<feature type="transmembrane region" description="Helical" evidence="6">
    <location>
        <begin position="294"/>
        <end position="314"/>
    </location>
</feature>
<evidence type="ECO:0000256" key="1">
    <source>
        <dbReference type="ARBA" id="ARBA00004141"/>
    </source>
</evidence>
<feature type="transmembrane region" description="Helical" evidence="6">
    <location>
        <begin position="31"/>
        <end position="49"/>
    </location>
</feature>
<keyword evidence="2" id="KW-0813">Transport</keyword>
<sequence length="442" mass="47894">MKAKYTTSPVTGDVLPRNDSQTFEAKTYAKVGRRLIPFLMLCYLGAYLDRVNVGFAKLQMLSDLRFSETVYGMGAGIFFLGYFLFEVPSNVILHRVGARRWLARIMLTWAVISASFVFVKSPTAFYALRFLLGVAEAGFAPGVILYLTYWFPSERRAKALSLFFMAIPLAGMIGGPLSGWIMHSLQGAMSMAGWKWLFLLEALPSLVLGFAILLYLDDGIKQAKWLNDSEKALLARNVAADAEHKTAHVSIRAFIGDRRLWLMASIYFCVVLGQYGLTFWLPTIIRKAGVADPLWVGAFTAIPYLCAIIALPLVGMSADRRRERRFHLAIPMLVAAAGFATLPMLGSVGASIVCLSIAAAGILASSSQFWSLPTALLGGMSAAAGIAAVNCFANLAGFFSPAIVGWLNDLTGKSTAGLIFISVAVTLGAALVFLVPARSVNR</sequence>
<keyword evidence="9" id="KW-1185">Reference proteome</keyword>
<feature type="transmembrane region" description="Helical" evidence="6">
    <location>
        <begin position="382"/>
        <end position="404"/>
    </location>
</feature>
<dbReference type="GO" id="GO:0022857">
    <property type="term" value="F:transmembrane transporter activity"/>
    <property type="evidence" value="ECO:0007669"/>
    <property type="project" value="InterPro"/>
</dbReference>
<evidence type="ECO:0000313" key="9">
    <source>
        <dbReference type="Proteomes" id="UP000198900"/>
    </source>
</evidence>
<comment type="caution">
    <text evidence="8">The sequence shown here is derived from an EMBL/GenBank/DDBJ whole genome shotgun (WGS) entry which is preliminary data.</text>
</comment>
<dbReference type="InterPro" id="IPR020846">
    <property type="entry name" value="MFS_dom"/>
</dbReference>
<dbReference type="InterPro" id="IPR011701">
    <property type="entry name" value="MFS"/>
</dbReference>
<protein>
    <submittedName>
        <fullName evidence="8">D-galactonate transporter</fullName>
    </submittedName>
</protein>
<keyword evidence="3 6" id="KW-0812">Transmembrane</keyword>
<evidence type="ECO:0000256" key="3">
    <source>
        <dbReference type="ARBA" id="ARBA00022692"/>
    </source>
</evidence>
<evidence type="ECO:0000313" key="8">
    <source>
        <dbReference type="EMBL" id="SDH91129.1"/>
    </source>
</evidence>
<evidence type="ECO:0000256" key="6">
    <source>
        <dbReference type="SAM" id="Phobius"/>
    </source>
</evidence>
<feature type="domain" description="Major facilitator superfamily (MFS) profile" evidence="7">
    <location>
        <begin position="35"/>
        <end position="440"/>
    </location>
</feature>
<feature type="transmembrane region" description="Helical" evidence="6">
    <location>
        <begin position="69"/>
        <end position="89"/>
    </location>
</feature>
<keyword evidence="5 6" id="KW-0472">Membrane</keyword>
<dbReference type="FunFam" id="1.20.1250.20:FF:000018">
    <property type="entry name" value="MFS transporter permease"/>
    <property type="match status" value="1"/>
</dbReference>